<name>A0A3S4PVX5_9MAGN</name>
<protein>
    <submittedName>
        <fullName evidence="2">DUF674 domain-containing protein</fullName>
    </submittedName>
</protein>
<keyword evidence="3" id="KW-1185">Reference proteome</keyword>
<proteinExistence type="predicted"/>
<evidence type="ECO:0000313" key="2">
    <source>
        <dbReference type="EMBL" id="RWR95487.1"/>
    </source>
</evidence>
<gene>
    <name evidence="1" type="ORF">CKAN_02483400</name>
    <name evidence="2" type="ORF">CKAN_02483600</name>
</gene>
<dbReference type="PANTHER" id="PTHR33103:SF19">
    <property type="entry name" value="OS09G0544700 PROTEIN"/>
    <property type="match status" value="1"/>
</dbReference>
<dbReference type="PANTHER" id="PTHR33103">
    <property type="entry name" value="OS01G0153900 PROTEIN"/>
    <property type="match status" value="1"/>
</dbReference>
<dbReference type="STRING" id="337451.A0A3S4PVX5"/>
<dbReference type="InterPro" id="IPR007750">
    <property type="entry name" value="DUF674"/>
</dbReference>
<organism evidence="2 3">
    <name type="scientific">Cinnamomum micranthum f. kanehirae</name>
    <dbReference type="NCBI Taxonomy" id="337451"/>
    <lineage>
        <taxon>Eukaryota</taxon>
        <taxon>Viridiplantae</taxon>
        <taxon>Streptophyta</taxon>
        <taxon>Embryophyta</taxon>
        <taxon>Tracheophyta</taxon>
        <taxon>Spermatophyta</taxon>
        <taxon>Magnoliopsida</taxon>
        <taxon>Magnoliidae</taxon>
        <taxon>Laurales</taxon>
        <taxon>Lauraceae</taxon>
        <taxon>Cinnamomum</taxon>
    </lineage>
</organism>
<reference evidence="2 3" key="1">
    <citation type="journal article" date="2019" name="Nat. Plants">
        <title>Stout camphor tree genome fills gaps in understanding of flowering plant genome evolution.</title>
        <authorList>
            <person name="Chaw S.M."/>
            <person name="Liu Y.C."/>
            <person name="Wu Y.W."/>
            <person name="Wang H.Y."/>
            <person name="Lin C.I."/>
            <person name="Wu C.S."/>
            <person name="Ke H.M."/>
            <person name="Chang L.Y."/>
            <person name="Hsu C.Y."/>
            <person name="Yang H.T."/>
            <person name="Sudianto E."/>
            <person name="Hsu M.H."/>
            <person name="Wu K.P."/>
            <person name="Wang L.N."/>
            <person name="Leebens-Mack J.H."/>
            <person name="Tsai I.J."/>
        </authorList>
    </citation>
    <scope>NUCLEOTIDE SEQUENCE [LARGE SCALE GENOMIC DNA]</scope>
    <source>
        <strain evidence="3">cv. Chaw 1501</strain>
        <tissue evidence="2">Young leaves</tissue>
    </source>
</reference>
<dbReference type="EMBL" id="QPKB01000011">
    <property type="protein sequence ID" value="RWR95487.1"/>
    <property type="molecule type" value="Genomic_DNA"/>
</dbReference>
<comment type="caution">
    <text evidence="2">The sequence shown here is derived from an EMBL/GenBank/DDBJ whole genome shotgun (WGS) entry which is preliminary data.</text>
</comment>
<dbReference type="AlphaFoldDB" id="A0A3S4PVX5"/>
<sequence>MSEKKLMSVKLLVDKSSHKVLFAEAGKGFVDLLFSLLGLPLGSAIRLLTDKSSIDVSISKLCHSVDNLSEAYIRSGLTKTSLLNLVTPSLSTTSSSSQTPPLLLQSSSSDAKTATKRYYTCSTGSNHRQVCRLAFSSGQNPGRLYLDPVRWYVSDVKGSACPLCSQAMEYEIGYVAPPSADGKGVGSMEEKGFVKGGTVTYMVTDDLEVMPMSTISSITLLTKFNVRDVGALEEKVVEVGMEEVLSLLKASLQSKTALTDTFLK</sequence>
<dbReference type="OrthoDB" id="1963828at2759"/>
<dbReference type="EMBL" id="QPKB01000011">
    <property type="protein sequence ID" value="RWR95485.1"/>
    <property type="molecule type" value="Genomic_DNA"/>
</dbReference>
<evidence type="ECO:0000313" key="3">
    <source>
        <dbReference type="Proteomes" id="UP000283530"/>
    </source>
</evidence>
<evidence type="ECO:0000313" key="1">
    <source>
        <dbReference type="EMBL" id="RWR95485.1"/>
    </source>
</evidence>
<accession>A0A3S4PVX5</accession>
<dbReference type="Pfam" id="PF05056">
    <property type="entry name" value="DUF674"/>
    <property type="match status" value="1"/>
</dbReference>
<dbReference type="Proteomes" id="UP000283530">
    <property type="component" value="Unassembled WGS sequence"/>
</dbReference>